<dbReference type="PANTHER" id="PTHR38681">
    <property type="entry name" value="RETROVIRUS-RELATED POL POLYPROTEIN FROM TRANSPOSON 412-LIKE PROTEIN-RELATED"/>
    <property type="match status" value="1"/>
</dbReference>
<comment type="caution">
    <text evidence="2">The sequence shown here is derived from an EMBL/GenBank/DDBJ whole genome shotgun (WGS) entry which is preliminary data.</text>
</comment>
<dbReference type="Pfam" id="PF23055">
    <property type="entry name" value="DUF7041"/>
    <property type="match status" value="1"/>
</dbReference>
<evidence type="ECO:0000259" key="1">
    <source>
        <dbReference type="Pfam" id="PF23055"/>
    </source>
</evidence>
<dbReference type="InterPro" id="IPR055469">
    <property type="entry name" value="DUF7041"/>
</dbReference>
<organism evidence="2 3">
    <name type="scientific">Trichonephila clavipes</name>
    <name type="common">Golden silk orbweaver</name>
    <name type="synonym">Nephila clavipes</name>
    <dbReference type="NCBI Taxonomy" id="2585209"/>
    <lineage>
        <taxon>Eukaryota</taxon>
        <taxon>Metazoa</taxon>
        <taxon>Ecdysozoa</taxon>
        <taxon>Arthropoda</taxon>
        <taxon>Chelicerata</taxon>
        <taxon>Arachnida</taxon>
        <taxon>Araneae</taxon>
        <taxon>Araneomorphae</taxon>
        <taxon>Entelegynae</taxon>
        <taxon>Araneoidea</taxon>
        <taxon>Nephilidae</taxon>
        <taxon>Trichonephila</taxon>
    </lineage>
</organism>
<keyword evidence="3" id="KW-1185">Reference proteome</keyword>
<evidence type="ECO:0000313" key="2">
    <source>
        <dbReference type="EMBL" id="GFY01378.1"/>
    </source>
</evidence>
<reference evidence="2" key="1">
    <citation type="submission" date="2020-08" db="EMBL/GenBank/DDBJ databases">
        <title>Multicomponent nature underlies the extraordinary mechanical properties of spider dragline silk.</title>
        <authorList>
            <person name="Kono N."/>
            <person name="Nakamura H."/>
            <person name="Mori M."/>
            <person name="Yoshida Y."/>
            <person name="Ohtoshi R."/>
            <person name="Malay A.D."/>
            <person name="Moran D.A.P."/>
            <person name="Tomita M."/>
            <person name="Numata K."/>
            <person name="Arakawa K."/>
        </authorList>
    </citation>
    <scope>NUCLEOTIDE SEQUENCE</scope>
</reference>
<name>A0A8X6RY93_TRICX</name>
<evidence type="ECO:0000313" key="3">
    <source>
        <dbReference type="Proteomes" id="UP000887159"/>
    </source>
</evidence>
<gene>
    <name evidence="2" type="primary">AVEN_251414_1</name>
    <name evidence="2" type="ORF">TNCV_849861</name>
</gene>
<dbReference type="AlphaFoldDB" id="A0A8X6RY93"/>
<dbReference type="PANTHER" id="PTHR38681:SF1">
    <property type="entry name" value="RETROVIRUS-RELATED POL POLYPROTEIN FROM TRANSPOSON 412-LIKE PROTEIN"/>
    <property type="match status" value="1"/>
</dbReference>
<proteinExistence type="predicted"/>
<feature type="domain" description="DUF7041" evidence="1">
    <location>
        <begin position="88"/>
        <end position="169"/>
    </location>
</feature>
<dbReference type="Proteomes" id="UP000887159">
    <property type="component" value="Unassembled WGS sequence"/>
</dbReference>
<dbReference type="SUPFAM" id="SSF56672">
    <property type="entry name" value="DNA/RNA polymerases"/>
    <property type="match status" value="1"/>
</dbReference>
<accession>A0A8X6RY93</accession>
<dbReference type="InterPro" id="IPR043502">
    <property type="entry name" value="DNA/RNA_pol_sf"/>
</dbReference>
<sequence length="361" mass="40816">MTKQELTFMLEKGTCRLSNSPWASPLHMAKKKDDSWRPCGDYRALNAYGFLSTSLTSSPQTPDRSPCSCYGFDERLSSKRLKFQLLCVSSDPALWFGMLESTFELAVPKPITDERTKYNYCVAHLSPDAAVAVRDVILSPGSINPYSKLKDEVIARCGESKSQEIRRLLAGEQLGDRKPSELFRVMQRRSESHNDLKATSSQLVYGTTLRLPSDLISSESLQTSVTPTYVSKLISMMRKLSPISPDYHSCTKSYIHQSFSTCTHVFLRNDKIRPPLTPPYTGPHLVKSRSDKNFVICINNKNVTVTIDRCKPAFEFSEDFNSQKGSSNFEPPLTKQQIEDKAVVDKNIRTPRFGRHVHFPL</sequence>
<dbReference type="EMBL" id="BMAU01021227">
    <property type="protein sequence ID" value="GFY01378.1"/>
    <property type="molecule type" value="Genomic_DNA"/>
</dbReference>
<dbReference type="GO" id="GO:0071897">
    <property type="term" value="P:DNA biosynthetic process"/>
    <property type="evidence" value="ECO:0007669"/>
    <property type="project" value="UniProtKB-ARBA"/>
</dbReference>
<protein>
    <recommendedName>
        <fullName evidence="1">DUF7041 domain-containing protein</fullName>
    </recommendedName>
</protein>
<dbReference type="Gene3D" id="3.10.10.10">
    <property type="entry name" value="HIV Type 1 Reverse Transcriptase, subunit A, domain 1"/>
    <property type="match status" value="1"/>
</dbReference>